<evidence type="ECO:0000313" key="2">
    <source>
        <dbReference type="Proteomes" id="UP000887013"/>
    </source>
</evidence>
<organism evidence="1 2">
    <name type="scientific">Nephila pilipes</name>
    <name type="common">Giant wood spider</name>
    <name type="synonym">Nephila maculata</name>
    <dbReference type="NCBI Taxonomy" id="299642"/>
    <lineage>
        <taxon>Eukaryota</taxon>
        <taxon>Metazoa</taxon>
        <taxon>Ecdysozoa</taxon>
        <taxon>Arthropoda</taxon>
        <taxon>Chelicerata</taxon>
        <taxon>Arachnida</taxon>
        <taxon>Araneae</taxon>
        <taxon>Araneomorphae</taxon>
        <taxon>Entelegynae</taxon>
        <taxon>Araneoidea</taxon>
        <taxon>Nephilidae</taxon>
        <taxon>Nephila</taxon>
    </lineage>
</organism>
<dbReference type="EMBL" id="BMAW01108513">
    <property type="protein sequence ID" value="GFT34416.1"/>
    <property type="molecule type" value="Genomic_DNA"/>
</dbReference>
<name>A0A8X6NUX0_NEPPI</name>
<proteinExistence type="predicted"/>
<protein>
    <submittedName>
        <fullName evidence="1">Uncharacterized protein</fullName>
    </submittedName>
</protein>
<dbReference type="AlphaFoldDB" id="A0A8X6NUX0"/>
<reference evidence="1" key="1">
    <citation type="submission" date="2020-08" db="EMBL/GenBank/DDBJ databases">
        <title>Multicomponent nature underlies the extraordinary mechanical properties of spider dragline silk.</title>
        <authorList>
            <person name="Kono N."/>
            <person name="Nakamura H."/>
            <person name="Mori M."/>
            <person name="Yoshida Y."/>
            <person name="Ohtoshi R."/>
            <person name="Malay A.D."/>
            <person name="Moran D.A.P."/>
            <person name="Tomita M."/>
            <person name="Numata K."/>
            <person name="Arakawa K."/>
        </authorList>
    </citation>
    <scope>NUCLEOTIDE SEQUENCE</scope>
</reference>
<dbReference type="Proteomes" id="UP000887013">
    <property type="component" value="Unassembled WGS sequence"/>
</dbReference>
<gene>
    <name evidence="1" type="ORF">NPIL_177651</name>
</gene>
<evidence type="ECO:0000313" key="1">
    <source>
        <dbReference type="EMBL" id="GFT34416.1"/>
    </source>
</evidence>
<sequence>MKSYACYCTVCDGRLRSVKRPRIRSDIADQVTQAGEISIVIFGCVAVGRPARGKKVSSHDDRPGAITLSKRPQFDIRGHACSDLRSPVTY</sequence>
<keyword evidence="2" id="KW-1185">Reference proteome</keyword>
<comment type="caution">
    <text evidence="1">The sequence shown here is derived from an EMBL/GenBank/DDBJ whole genome shotgun (WGS) entry which is preliminary data.</text>
</comment>
<accession>A0A8X6NUX0</accession>